<organism evidence="2 3">
    <name type="scientific">Triparma verrucosa</name>
    <dbReference type="NCBI Taxonomy" id="1606542"/>
    <lineage>
        <taxon>Eukaryota</taxon>
        <taxon>Sar</taxon>
        <taxon>Stramenopiles</taxon>
        <taxon>Ochrophyta</taxon>
        <taxon>Bolidophyceae</taxon>
        <taxon>Parmales</taxon>
        <taxon>Triparmaceae</taxon>
        <taxon>Triparma</taxon>
    </lineage>
</organism>
<dbReference type="EMBL" id="BRXX01000193">
    <property type="protein sequence ID" value="GMH96990.1"/>
    <property type="molecule type" value="Genomic_DNA"/>
</dbReference>
<protein>
    <submittedName>
        <fullName evidence="2">Uncharacterized protein</fullName>
    </submittedName>
</protein>
<accession>A0A9W7BZJ6</accession>
<reference evidence="3" key="1">
    <citation type="journal article" date="2023" name="Commun. Biol.">
        <title>Genome analysis of Parmales, the sister group of diatoms, reveals the evolutionary specialization of diatoms from phago-mixotrophs to photoautotrophs.</title>
        <authorList>
            <person name="Ban H."/>
            <person name="Sato S."/>
            <person name="Yoshikawa S."/>
            <person name="Yamada K."/>
            <person name="Nakamura Y."/>
            <person name="Ichinomiya M."/>
            <person name="Sato N."/>
            <person name="Blanc-Mathieu R."/>
            <person name="Endo H."/>
            <person name="Kuwata A."/>
            <person name="Ogata H."/>
        </authorList>
    </citation>
    <scope>NUCLEOTIDE SEQUENCE [LARGE SCALE GENOMIC DNA]</scope>
    <source>
        <strain evidence="3">NIES 3699</strain>
    </source>
</reference>
<dbReference type="Proteomes" id="UP001165160">
    <property type="component" value="Unassembled WGS sequence"/>
</dbReference>
<sequence>MNDTLLKTQLAALKTSPRRNESYVDGNNSFVPVDMVRDGQSKVALRPPLPPKDFTTPPANPVVTVPGAEAEEPTDDLFRQQLERKEFEEFSKARVNDAVYAPVHTFFAASTIRSAFLQKVLAGDEKLLNVYLGIGIWGTDGNLSNLRLTYHEAGKEEAKTFEPEGWLRPEDTTPLDASFDADDFYKNDITLFSKEVREELAELAQDLVFSDHSEVKPKFGDFSSECFVPSEETPVCWKELSANAIKDDLMVEEQEKTLEFRATRKPFSVQRRRRMLEGYFAEKYGAEKAKTEGYAWAIKEVEEAVSEEAHLAICADNRKKEEKMLQDLADSNLVELTEEQKLVYEKRYAKLTKRFGQVAHRFAIFIVPVAPAVTLEEHLTICAENAKKVKAILEEREKAGEEVVEFPKSGEWKKTEFNIPKNIELKLTKKSSKKLENDENDSGNADVSIDQESIDLGDAVTPARGIKVVEKDSPTSVLEPVAC</sequence>
<evidence type="ECO:0000313" key="2">
    <source>
        <dbReference type="EMBL" id="GMH96990.1"/>
    </source>
</evidence>
<name>A0A9W7BZJ6_9STRA</name>
<evidence type="ECO:0000256" key="1">
    <source>
        <dbReference type="SAM" id="MobiDB-lite"/>
    </source>
</evidence>
<feature type="region of interest" description="Disordered" evidence="1">
    <location>
        <begin position="432"/>
        <end position="453"/>
    </location>
</feature>
<keyword evidence="3" id="KW-1185">Reference proteome</keyword>
<evidence type="ECO:0000313" key="3">
    <source>
        <dbReference type="Proteomes" id="UP001165160"/>
    </source>
</evidence>
<gene>
    <name evidence="2" type="ORF">TrVE_jg4552</name>
</gene>
<proteinExistence type="predicted"/>
<dbReference type="AlphaFoldDB" id="A0A9W7BZJ6"/>
<comment type="caution">
    <text evidence="2">The sequence shown here is derived from an EMBL/GenBank/DDBJ whole genome shotgun (WGS) entry which is preliminary data.</text>
</comment>